<feature type="transmembrane region" description="Helical" evidence="2">
    <location>
        <begin position="468"/>
        <end position="492"/>
    </location>
</feature>
<reference evidence="3" key="1">
    <citation type="submission" date="2020-11" db="EMBL/GenBank/DDBJ databases">
        <title>Sequencing the genomes of 1000 actinobacteria strains.</title>
        <authorList>
            <person name="Klenk H.-P."/>
        </authorList>
    </citation>
    <scope>NUCLEOTIDE SEQUENCE</scope>
    <source>
        <strain evidence="3">DSM 45632</strain>
    </source>
</reference>
<feature type="transmembrane region" description="Helical" evidence="2">
    <location>
        <begin position="206"/>
        <end position="231"/>
    </location>
</feature>
<keyword evidence="4" id="KW-1185">Reference proteome</keyword>
<keyword evidence="2" id="KW-1133">Transmembrane helix</keyword>
<evidence type="ECO:0000313" key="3">
    <source>
        <dbReference type="EMBL" id="MBG6123036.1"/>
    </source>
</evidence>
<evidence type="ECO:0008006" key="5">
    <source>
        <dbReference type="Google" id="ProtNLM"/>
    </source>
</evidence>
<gene>
    <name evidence="3" type="ORF">IW254_002005</name>
</gene>
<dbReference type="RefSeq" id="WP_196825327.1">
    <property type="nucleotide sequence ID" value="NZ_CP046980.1"/>
</dbReference>
<dbReference type="Pfam" id="PF20176">
    <property type="entry name" value="DUF6541"/>
    <property type="match status" value="1"/>
</dbReference>
<organism evidence="3 4">
    <name type="scientific">Corynebacterium aquatimens</name>
    <dbReference type="NCBI Taxonomy" id="1190508"/>
    <lineage>
        <taxon>Bacteria</taxon>
        <taxon>Bacillati</taxon>
        <taxon>Actinomycetota</taxon>
        <taxon>Actinomycetes</taxon>
        <taxon>Mycobacteriales</taxon>
        <taxon>Corynebacteriaceae</taxon>
        <taxon>Corynebacterium</taxon>
    </lineage>
</organism>
<keyword evidence="2" id="KW-0472">Membrane</keyword>
<proteinExistence type="predicted"/>
<accession>A0A931E3C0</accession>
<sequence length="724" mass="78127">MDSAVWTALAVFALPGLVLALVAGVRAPASFAAAVPTTFGLVGLSAWLLGVVGVRFTWLSFSITLVFFLLLAAAWRYAFAYRRRAKNSSSWPQALFPREHWRHGGSVHPWWVLPGAGVATGAWLCISRMMGFQEDQPYKWDNIVQGWDVQWHANAVRFVMETGVASSTRMGELQSPESHTALFYPSAFHAVTALFAQAAGLEPIPALNLASIVLPGLLVPAAAAALAWLILRGKGWTAWIASGLAPIAVYALPVVLWVSDYVGVRPYIVAVAMAFMVAAMFAAAPRDPALAFPLTFGFIGVLCAHPSAVTVLLLIVPLYWLNNTLIKPDVSRWKDTVLIAGPAVVGSLLFLPQVLAGSEQASEVQQWESLERFEPEEAWQLALMMETRHTGEFFAEFDPTILLCLGAFGLLAALVWRGQVWAGLFYFISLSTVVGALAPSILAKEQWGAWGQFVAAIANLHYSTAHRLVIPVALMVVACAAVAIAALIRLATLAPLAARYDTPAWRWTTAIAAIAVAVYVATGVHDWVTDTSDVGAKKAFAASRDDDRMVGDDTREAFDWLASRPEAYEGWTVGDPADGYSWLYAYAGVPTAARHFGAPGGGIGTDTSVVVNHGDLLGAGRVGAKYTPNPVDQAAKDQNIKFLIGSGHPFWFTQYPNWYVGKALWGAEGATPVYHNESVVVFAVNSQFSEEELREMQRDAQAHGSAPIPTLEPTTPPAGMVQLR</sequence>
<feature type="region of interest" description="Disordered" evidence="1">
    <location>
        <begin position="694"/>
        <end position="724"/>
    </location>
</feature>
<keyword evidence="2" id="KW-0812">Transmembrane</keyword>
<dbReference type="Proteomes" id="UP000658613">
    <property type="component" value="Unassembled WGS sequence"/>
</dbReference>
<feature type="transmembrane region" description="Helical" evidence="2">
    <location>
        <begin position="264"/>
        <end position="284"/>
    </location>
</feature>
<protein>
    <recommendedName>
        <fullName evidence="5">Rhamnopyranosyltransferase</fullName>
    </recommendedName>
</protein>
<feature type="transmembrane region" description="Helical" evidence="2">
    <location>
        <begin position="181"/>
        <end position="200"/>
    </location>
</feature>
<comment type="caution">
    <text evidence="3">The sequence shown here is derived from an EMBL/GenBank/DDBJ whole genome shotgun (WGS) entry which is preliminary data.</text>
</comment>
<feature type="transmembrane region" description="Helical" evidence="2">
    <location>
        <begin position="238"/>
        <end position="258"/>
    </location>
</feature>
<dbReference type="InterPro" id="IPR046671">
    <property type="entry name" value="DUF6541"/>
</dbReference>
<dbReference type="AlphaFoldDB" id="A0A931E3C0"/>
<name>A0A931E3C0_9CORY</name>
<feature type="transmembrane region" description="Helical" evidence="2">
    <location>
        <begin position="504"/>
        <end position="522"/>
    </location>
</feature>
<dbReference type="EMBL" id="JADOUE010000001">
    <property type="protein sequence ID" value="MBG6123036.1"/>
    <property type="molecule type" value="Genomic_DNA"/>
</dbReference>
<evidence type="ECO:0000256" key="1">
    <source>
        <dbReference type="SAM" id="MobiDB-lite"/>
    </source>
</evidence>
<feature type="transmembrane region" description="Helical" evidence="2">
    <location>
        <begin position="296"/>
        <end position="320"/>
    </location>
</feature>
<feature type="transmembrane region" description="Helical" evidence="2">
    <location>
        <begin position="56"/>
        <end position="79"/>
    </location>
</feature>
<evidence type="ECO:0000313" key="4">
    <source>
        <dbReference type="Proteomes" id="UP000658613"/>
    </source>
</evidence>
<evidence type="ECO:0000256" key="2">
    <source>
        <dbReference type="SAM" id="Phobius"/>
    </source>
</evidence>
<feature type="transmembrane region" description="Helical" evidence="2">
    <location>
        <begin position="423"/>
        <end position="443"/>
    </location>
</feature>
<feature type="transmembrane region" description="Helical" evidence="2">
    <location>
        <begin position="393"/>
        <end position="416"/>
    </location>
</feature>